<dbReference type="Pfam" id="PF12796">
    <property type="entry name" value="Ank_2"/>
    <property type="match status" value="3"/>
</dbReference>
<evidence type="ECO:0000313" key="4">
    <source>
        <dbReference type="EMBL" id="ROV96459.1"/>
    </source>
</evidence>
<feature type="repeat" description="ANK" evidence="3">
    <location>
        <begin position="152"/>
        <end position="184"/>
    </location>
</feature>
<dbReference type="SUPFAM" id="SSF48403">
    <property type="entry name" value="Ankyrin repeat"/>
    <property type="match status" value="1"/>
</dbReference>
<dbReference type="PANTHER" id="PTHR24189:SF71">
    <property type="entry name" value="ANKYRIN REPEAT DOMAIN 39"/>
    <property type="match status" value="1"/>
</dbReference>
<feature type="repeat" description="ANK" evidence="3">
    <location>
        <begin position="251"/>
        <end position="276"/>
    </location>
</feature>
<dbReference type="EMBL" id="LJZO01000020">
    <property type="protein sequence ID" value="ROV96459.1"/>
    <property type="molecule type" value="Genomic_DNA"/>
</dbReference>
<name>A0A423VZG9_CYTCH</name>
<proteinExistence type="predicted"/>
<dbReference type="InterPro" id="IPR002110">
    <property type="entry name" value="Ankyrin_rpt"/>
</dbReference>
<dbReference type="InterPro" id="IPR050745">
    <property type="entry name" value="Multifunctional_regulatory"/>
</dbReference>
<feature type="repeat" description="ANK" evidence="3">
    <location>
        <begin position="358"/>
        <end position="391"/>
    </location>
</feature>
<dbReference type="OrthoDB" id="20872at2759"/>
<sequence length="453" mass="50138">MGKTSPTTFASRFTAWVPKPKSGNTREVKHSGKTRLHYAIFKDDHEEVSRLLSGCSAKTSPLPILPIPGGGNALNVNTQDELGRCALHWAAAQGKTECARQLMNHPETDRLLQDQDGRTPLHEAAIKGYDHIVSMLLEHNDVQNSINTGDKRHRTALHWATENSNRNTVRLLLDEGADVSKEDSCKSTALHSAAKIGNKDIVRLLLDRGADVSKDDTRNRTALHLAAENGDEDMVRLLLDRGADVSREDDCSFTALHRAVQYGHLEVAKTLIERGAKPQASMFRLAAESNHETVGTLLFYVINFEHEDDPMIPRGWRLRSDPDVGRELLLKTARYGHGSIMQQLLETGKIGVDWKDSYGRTPLMEAVLHGHTAIVQQLLATGEVDVNLKDSDGKIPLMEAIKRWNTAIVEQLLETGKVNIDRELLLEYIPNGDITSPGSLDSFVNAALYAFTG</sequence>
<dbReference type="PANTHER" id="PTHR24189">
    <property type="entry name" value="MYOTROPHIN"/>
    <property type="match status" value="1"/>
</dbReference>
<dbReference type="AlphaFoldDB" id="A0A423VZG9"/>
<comment type="caution">
    <text evidence="4">The sequence shown here is derived from an EMBL/GenBank/DDBJ whole genome shotgun (WGS) entry which is preliminary data.</text>
</comment>
<keyword evidence="5" id="KW-1185">Reference proteome</keyword>
<dbReference type="PROSITE" id="PS50297">
    <property type="entry name" value="ANK_REP_REGION"/>
    <property type="match status" value="6"/>
</dbReference>
<keyword evidence="1" id="KW-0677">Repeat</keyword>
<keyword evidence="2 3" id="KW-0040">ANK repeat</keyword>
<evidence type="ECO:0000256" key="2">
    <source>
        <dbReference type="ARBA" id="ARBA00023043"/>
    </source>
</evidence>
<reference evidence="4 5" key="1">
    <citation type="submission" date="2015-09" db="EMBL/GenBank/DDBJ databases">
        <title>Host preference determinants of Valsa canker pathogens revealed by comparative genomics.</title>
        <authorList>
            <person name="Yin Z."/>
            <person name="Huang L."/>
        </authorList>
    </citation>
    <scope>NUCLEOTIDE SEQUENCE [LARGE SCALE GENOMIC DNA]</scope>
    <source>
        <strain evidence="4 5">YSFL</strain>
    </source>
</reference>
<dbReference type="PROSITE" id="PS50088">
    <property type="entry name" value="ANK_REPEAT"/>
    <property type="match status" value="6"/>
</dbReference>
<organism evidence="4 5">
    <name type="scientific">Cytospora chrysosperma</name>
    <name type="common">Cytospora canker fungus</name>
    <name type="synonym">Sphaeria chrysosperma</name>
    <dbReference type="NCBI Taxonomy" id="252740"/>
    <lineage>
        <taxon>Eukaryota</taxon>
        <taxon>Fungi</taxon>
        <taxon>Dikarya</taxon>
        <taxon>Ascomycota</taxon>
        <taxon>Pezizomycotina</taxon>
        <taxon>Sordariomycetes</taxon>
        <taxon>Sordariomycetidae</taxon>
        <taxon>Diaporthales</taxon>
        <taxon>Cytosporaceae</taxon>
        <taxon>Cytospora</taxon>
    </lineage>
</organism>
<evidence type="ECO:0000256" key="1">
    <source>
        <dbReference type="ARBA" id="ARBA00022737"/>
    </source>
</evidence>
<gene>
    <name evidence="4" type="ORF">VSDG_05492</name>
</gene>
<evidence type="ECO:0000313" key="5">
    <source>
        <dbReference type="Proteomes" id="UP000284375"/>
    </source>
</evidence>
<evidence type="ECO:0000256" key="3">
    <source>
        <dbReference type="PROSITE-ProRule" id="PRU00023"/>
    </source>
</evidence>
<dbReference type="InterPro" id="IPR036770">
    <property type="entry name" value="Ankyrin_rpt-contain_sf"/>
</dbReference>
<protein>
    <submittedName>
        <fullName evidence="4">Uncharacterized protein</fullName>
    </submittedName>
</protein>
<dbReference type="PRINTS" id="PR01415">
    <property type="entry name" value="ANKYRIN"/>
</dbReference>
<dbReference type="Gene3D" id="1.25.40.20">
    <property type="entry name" value="Ankyrin repeat-containing domain"/>
    <property type="match status" value="4"/>
</dbReference>
<accession>A0A423VZG9</accession>
<dbReference type="STRING" id="252740.A0A423VZG9"/>
<feature type="repeat" description="ANK" evidence="3">
    <location>
        <begin position="116"/>
        <end position="148"/>
    </location>
</feature>
<feature type="repeat" description="ANK" evidence="3">
    <location>
        <begin position="218"/>
        <end position="250"/>
    </location>
</feature>
<dbReference type="Pfam" id="PF13606">
    <property type="entry name" value="Ank_3"/>
    <property type="match status" value="1"/>
</dbReference>
<dbReference type="Proteomes" id="UP000284375">
    <property type="component" value="Unassembled WGS sequence"/>
</dbReference>
<feature type="repeat" description="ANK" evidence="3">
    <location>
        <begin position="185"/>
        <end position="217"/>
    </location>
</feature>
<dbReference type="SMART" id="SM00248">
    <property type="entry name" value="ANK"/>
    <property type="match status" value="10"/>
</dbReference>